<evidence type="ECO:0000313" key="1">
    <source>
        <dbReference type="EMBL" id="QDU34240.1"/>
    </source>
</evidence>
<dbReference type="RefSeq" id="WP_145077924.1">
    <property type="nucleotide sequence ID" value="NZ_CP036425.1"/>
</dbReference>
<gene>
    <name evidence="1" type="ORF">KS4_23050</name>
</gene>
<name>A0A517YVK1_9BACT</name>
<proteinExistence type="predicted"/>
<organism evidence="1 2">
    <name type="scientific">Poriferisphaera corsica</name>
    <dbReference type="NCBI Taxonomy" id="2528020"/>
    <lineage>
        <taxon>Bacteria</taxon>
        <taxon>Pseudomonadati</taxon>
        <taxon>Planctomycetota</taxon>
        <taxon>Phycisphaerae</taxon>
        <taxon>Phycisphaerales</taxon>
        <taxon>Phycisphaeraceae</taxon>
        <taxon>Poriferisphaera</taxon>
    </lineage>
</organism>
<dbReference type="Proteomes" id="UP000317369">
    <property type="component" value="Chromosome"/>
</dbReference>
<dbReference type="AlphaFoldDB" id="A0A517YVK1"/>
<evidence type="ECO:0008006" key="3">
    <source>
        <dbReference type="Google" id="ProtNLM"/>
    </source>
</evidence>
<protein>
    <recommendedName>
        <fullName evidence="3">SIR2-like domain-containing protein</fullName>
    </recommendedName>
</protein>
<keyword evidence="2" id="KW-1185">Reference proteome</keyword>
<dbReference type="KEGG" id="pcor:KS4_23050"/>
<accession>A0A517YVK1</accession>
<dbReference type="EMBL" id="CP036425">
    <property type="protein sequence ID" value="QDU34240.1"/>
    <property type="molecule type" value="Genomic_DNA"/>
</dbReference>
<dbReference type="OrthoDB" id="7060209at2"/>
<reference evidence="1 2" key="1">
    <citation type="submission" date="2019-02" db="EMBL/GenBank/DDBJ databases">
        <title>Deep-cultivation of Planctomycetes and their phenomic and genomic characterization uncovers novel biology.</title>
        <authorList>
            <person name="Wiegand S."/>
            <person name="Jogler M."/>
            <person name="Boedeker C."/>
            <person name="Pinto D."/>
            <person name="Vollmers J."/>
            <person name="Rivas-Marin E."/>
            <person name="Kohn T."/>
            <person name="Peeters S.H."/>
            <person name="Heuer A."/>
            <person name="Rast P."/>
            <person name="Oberbeckmann S."/>
            <person name="Bunk B."/>
            <person name="Jeske O."/>
            <person name="Meyerdierks A."/>
            <person name="Storesund J.E."/>
            <person name="Kallscheuer N."/>
            <person name="Luecker S."/>
            <person name="Lage O.M."/>
            <person name="Pohl T."/>
            <person name="Merkel B.J."/>
            <person name="Hornburger P."/>
            <person name="Mueller R.-W."/>
            <person name="Bruemmer F."/>
            <person name="Labrenz M."/>
            <person name="Spormann A.M."/>
            <person name="Op den Camp H."/>
            <person name="Overmann J."/>
            <person name="Amann R."/>
            <person name="Jetten M.S.M."/>
            <person name="Mascher T."/>
            <person name="Medema M.H."/>
            <person name="Devos D.P."/>
            <person name="Kaster A.-K."/>
            <person name="Ovreas L."/>
            <person name="Rohde M."/>
            <person name="Galperin M.Y."/>
            <person name="Jogler C."/>
        </authorList>
    </citation>
    <scope>NUCLEOTIDE SEQUENCE [LARGE SCALE GENOMIC DNA]</scope>
    <source>
        <strain evidence="1 2">KS4</strain>
    </source>
</reference>
<sequence length="358" mass="41322">MQKKTVFVLGAGVSMQYGFPSGAELVDNICEELAKSEYEYKLHEGKWVKSHWRSDDDIELEMNCLIDALLVLCFDYQEIQRFRERIYYSDTNSIDSFLRNNKHFKDLGKTAISHILIKAEQEVDLFLRQKFQNKEHSSYVGPSVYKYIWSQMQGYLGGAKSVKYFMESQCPLFVTFNYDRSLEQYFSKVIMNYCNNKSGVDTLIASRIRHVHGCLGLHTADVVGPSGVWPYNDHIEVSRLQSACNGIRIIGDKNEDETFVDNLRSEMLQAERIIFLGFAYHPDNLRTLFGKGVTKAQIFGTTYGMTQQEVYGVKRMFEEYVTHVNSQICIEPDHNEMTAYEYLREVVSFGVSQQEAAV</sequence>
<evidence type="ECO:0000313" key="2">
    <source>
        <dbReference type="Proteomes" id="UP000317369"/>
    </source>
</evidence>